<proteinExistence type="predicted"/>
<reference evidence="1" key="1">
    <citation type="journal article" date="2020" name="Nature">
        <title>Giant virus diversity and host interactions through global metagenomics.</title>
        <authorList>
            <person name="Schulz F."/>
            <person name="Roux S."/>
            <person name="Paez-Espino D."/>
            <person name="Jungbluth S."/>
            <person name="Walsh D.A."/>
            <person name="Denef V.J."/>
            <person name="McMahon K.D."/>
            <person name="Konstantinidis K.T."/>
            <person name="Eloe-Fadrosh E.A."/>
            <person name="Kyrpides N.C."/>
            <person name="Woyke T."/>
        </authorList>
    </citation>
    <scope>NUCLEOTIDE SEQUENCE</scope>
    <source>
        <strain evidence="1">GVMAG-S-1103017-68</strain>
    </source>
</reference>
<dbReference type="EMBL" id="MN740855">
    <property type="protein sequence ID" value="QHU15362.1"/>
    <property type="molecule type" value="Genomic_DNA"/>
</dbReference>
<organism evidence="1">
    <name type="scientific">viral metagenome</name>
    <dbReference type="NCBI Taxonomy" id="1070528"/>
    <lineage>
        <taxon>unclassified sequences</taxon>
        <taxon>metagenomes</taxon>
        <taxon>organismal metagenomes</taxon>
    </lineage>
</organism>
<sequence length="467" mass="50060">MSGLTYDDLASAMAFADNQIALDICKPSTTGQCDASSEISKIVCPETSCAAVKKTFRMPTWQPVIIDTNKAAAEDVALEITQQDICTALSNFPFPDNSCTFKKPTKTENGYYEWHVNAGVCDTNRSCMDDNDCSGTSNMCFGAIKSPKKMGSCRVNGNGQSCSGNQTCNAKGECEGCTNNSECPGSAFCVISPGKNGFCSQDSGMCVMGNSVLRQYCENVSCRCAQGDRSCEATLKKAGGGDDVPPFKYHTEDGSCTITKDYCAWFGGKYTDGLSGDSPRPCTSDVNCPQNYSCVGGACSGKDSSCAVPATQDAAQFVIGKTLYAAFFADSKAVRERCRGNIFNNSSQVRLPDEVAGACHSLIRSLRETPLPPSVDTILPRPRDPIPMCPHYAGGMTVYGWELEDGGRHIGFLPDEMLRAFPNACTDTIQGVRFRAELRDTGSSPGLKRVYTLVCAQRSLISSIFGK</sequence>
<dbReference type="AlphaFoldDB" id="A0A6C0KBI0"/>
<evidence type="ECO:0000313" key="1">
    <source>
        <dbReference type="EMBL" id="QHU15362.1"/>
    </source>
</evidence>
<accession>A0A6C0KBI0</accession>
<name>A0A6C0KBI0_9ZZZZ</name>
<protein>
    <submittedName>
        <fullName evidence="1">Uncharacterized protein</fullName>
    </submittedName>
</protein>